<dbReference type="InterPro" id="IPR002698">
    <property type="entry name" value="FTHF_cligase"/>
</dbReference>
<gene>
    <name evidence="5" type="ORF">EET67_05765</name>
</gene>
<dbReference type="RefSeq" id="WP_128624641.1">
    <property type="nucleotide sequence ID" value="NZ_ML133508.1"/>
</dbReference>
<dbReference type="PANTHER" id="PTHR23407">
    <property type="entry name" value="ATPASE INHIBITOR/5-FORMYLTETRAHYDROFOLATE CYCLO-LIGASE"/>
    <property type="match status" value="1"/>
</dbReference>
<dbReference type="Gene3D" id="3.40.50.10420">
    <property type="entry name" value="NagB/RpiA/CoA transferase-like"/>
    <property type="match status" value="1"/>
</dbReference>
<dbReference type="GO" id="GO:0035999">
    <property type="term" value="P:tetrahydrofolate interconversion"/>
    <property type="evidence" value="ECO:0007669"/>
    <property type="project" value="TreeGrafter"/>
</dbReference>
<dbReference type="GO" id="GO:0009396">
    <property type="term" value="P:folic acid-containing compound biosynthetic process"/>
    <property type="evidence" value="ECO:0007669"/>
    <property type="project" value="TreeGrafter"/>
</dbReference>
<dbReference type="SUPFAM" id="SSF100950">
    <property type="entry name" value="NagB/RpiA/CoA transferase-like"/>
    <property type="match status" value="1"/>
</dbReference>
<dbReference type="NCBIfam" id="TIGR02727">
    <property type="entry name" value="MTHFS_bact"/>
    <property type="match status" value="1"/>
</dbReference>
<comment type="similarity">
    <text evidence="1 4">Belongs to the 5-formyltetrahydrofolate cyclo-ligase family.</text>
</comment>
<dbReference type="GO" id="GO:0046872">
    <property type="term" value="F:metal ion binding"/>
    <property type="evidence" value="ECO:0007669"/>
    <property type="project" value="UniProtKB-KW"/>
</dbReference>
<comment type="cofactor">
    <cofactor evidence="4">
        <name>Mg(2+)</name>
        <dbReference type="ChEBI" id="CHEBI:18420"/>
    </cofactor>
</comment>
<organism evidence="5 6">
    <name type="scientific">Borborobacter arsenicus</name>
    <dbReference type="NCBI Taxonomy" id="1851146"/>
    <lineage>
        <taxon>Bacteria</taxon>
        <taxon>Pseudomonadati</taxon>
        <taxon>Pseudomonadota</taxon>
        <taxon>Alphaproteobacteria</taxon>
        <taxon>Hyphomicrobiales</taxon>
        <taxon>Phyllobacteriaceae</taxon>
        <taxon>Borborobacter</taxon>
    </lineage>
</organism>
<dbReference type="GO" id="GO:0030272">
    <property type="term" value="F:5-formyltetrahydrofolate cyclo-ligase activity"/>
    <property type="evidence" value="ECO:0007669"/>
    <property type="project" value="UniProtKB-EC"/>
</dbReference>
<evidence type="ECO:0000256" key="2">
    <source>
        <dbReference type="ARBA" id="ARBA00022741"/>
    </source>
</evidence>
<dbReference type="InterPro" id="IPR024185">
    <property type="entry name" value="FTHF_cligase-like_sf"/>
</dbReference>
<dbReference type="GO" id="GO:0005524">
    <property type="term" value="F:ATP binding"/>
    <property type="evidence" value="ECO:0007669"/>
    <property type="project" value="UniProtKB-KW"/>
</dbReference>
<reference evidence="5 6" key="1">
    <citation type="submission" date="2018-11" db="EMBL/GenBank/DDBJ databases">
        <title>Pseudaminobacter arsenicus sp. nov., an arsenic-resistant bacterium isolated from arsenic-rich aquifers.</title>
        <authorList>
            <person name="Mu Y."/>
        </authorList>
    </citation>
    <scope>NUCLEOTIDE SEQUENCE [LARGE SCALE GENOMIC DNA]</scope>
    <source>
        <strain evidence="5 6">CB3</strain>
    </source>
</reference>
<dbReference type="PANTHER" id="PTHR23407:SF1">
    <property type="entry name" value="5-FORMYLTETRAHYDROFOLATE CYCLO-LIGASE"/>
    <property type="match status" value="1"/>
</dbReference>
<dbReference type="InterPro" id="IPR037171">
    <property type="entry name" value="NagB/RpiA_transferase-like"/>
</dbReference>
<evidence type="ECO:0000256" key="1">
    <source>
        <dbReference type="ARBA" id="ARBA00010638"/>
    </source>
</evidence>
<name>A0A432VAD1_9HYPH</name>
<keyword evidence="5" id="KW-0436">Ligase</keyword>
<dbReference type="Proteomes" id="UP000281647">
    <property type="component" value="Unassembled WGS sequence"/>
</dbReference>
<dbReference type="OrthoDB" id="9801938at2"/>
<dbReference type="EMBL" id="RKST01000003">
    <property type="protein sequence ID" value="RUM99137.1"/>
    <property type="molecule type" value="Genomic_DNA"/>
</dbReference>
<evidence type="ECO:0000256" key="4">
    <source>
        <dbReference type="RuleBase" id="RU361279"/>
    </source>
</evidence>
<accession>A0A432VAD1</accession>
<proteinExistence type="inferred from homology"/>
<dbReference type="AlphaFoldDB" id="A0A432VAD1"/>
<keyword evidence="4" id="KW-0479">Metal-binding</keyword>
<sequence length="222" mass="24717">MTDTDDSLPFAGEYASPPCFMHELETGEGAQLRHPDPKLWNDVTRWRKAERERLIAARLAVSPEERIVRSNRIAEKLTVAIGRVKDQLIGVYWPIRGEPDLRKWMTDIVGAGGRIALPVVIKKGWPLEFRRWAPGDPMERGIWNILVPSHGPSVQPGVVIAPLVGFDSARYRLGYGGGFFDRTLAAMPARPLVIGVGYATSKLGSIYPQPHDIPMDVILTDE</sequence>
<protein>
    <recommendedName>
        <fullName evidence="4">5-formyltetrahydrofolate cyclo-ligase</fullName>
        <ecNumber evidence="4">6.3.3.2</ecNumber>
    </recommendedName>
</protein>
<evidence type="ECO:0000256" key="3">
    <source>
        <dbReference type="ARBA" id="ARBA00022840"/>
    </source>
</evidence>
<comment type="catalytic activity">
    <reaction evidence="4">
        <text>(6S)-5-formyl-5,6,7,8-tetrahydrofolate + ATP = (6R)-5,10-methenyltetrahydrofolate + ADP + phosphate</text>
        <dbReference type="Rhea" id="RHEA:10488"/>
        <dbReference type="ChEBI" id="CHEBI:30616"/>
        <dbReference type="ChEBI" id="CHEBI:43474"/>
        <dbReference type="ChEBI" id="CHEBI:57455"/>
        <dbReference type="ChEBI" id="CHEBI:57457"/>
        <dbReference type="ChEBI" id="CHEBI:456216"/>
        <dbReference type="EC" id="6.3.3.2"/>
    </reaction>
</comment>
<dbReference type="EC" id="6.3.3.2" evidence="4"/>
<evidence type="ECO:0000313" key="6">
    <source>
        <dbReference type="Proteomes" id="UP000281647"/>
    </source>
</evidence>
<keyword evidence="3 4" id="KW-0067">ATP-binding</keyword>
<dbReference type="Pfam" id="PF01812">
    <property type="entry name" value="5-FTHF_cyc-lig"/>
    <property type="match status" value="1"/>
</dbReference>
<keyword evidence="2 4" id="KW-0547">Nucleotide-binding</keyword>
<comment type="caution">
    <text evidence="5">The sequence shown here is derived from an EMBL/GenBank/DDBJ whole genome shotgun (WGS) entry which is preliminary data.</text>
</comment>
<keyword evidence="4" id="KW-0460">Magnesium</keyword>
<keyword evidence="6" id="KW-1185">Reference proteome</keyword>
<evidence type="ECO:0000313" key="5">
    <source>
        <dbReference type="EMBL" id="RUM99137.1"/>
    </source>
</evidence>